<feature type="binding site" evidence="1">
    <location>
        <position position="57"/>
    </location>
    <ligand>
        <name>substrate</name>
    </ligand>
</feature>
<dbReference type="Pfam" id="PF00586">
    <property type="entry name" value="AIRS"/>
    <property type="match status" value="1"/>
</dbReference>
<keyword evidence="6" id="KW-1185">Reference proteome</keyword>
<keyword evidence="1" id="KW-0067">ATP-binding</keyword>
<feature type="region of interest" description="Disordered" evidence="2">
    <location>
        <begin position="296"/>
        <end position="319"/>
    </location>
</feature>
<dbReference type="GO" id="GO:0000287">
    <property type="term" value="F:magnesium ion binding"/>
    <property type="evidence" value="ECO:0007669"/>
    <property type="project" value="UniProtKB-UniRule"/>
</dbReference>
<dbReference type="NCBIfam" id="TIGR01379">
    <property type="entry name" value="thiL"/>
    <property type="match status" value="1"/>
</dbReference>
<keyword evidence="1" id="KW-0547">Nucleotide-binding</keyword>
<dbReference type="PANTHER" id="PTHR30270">
    <property type="entry name" value="THIAMINE-MONOPHOSPHATE KINASE"/>
    <property type="match status" value="1"/>
</dbReference>
<accession>A0A917ZVE3</accession>
<feature type="binding site" evidence="1">
    <location>
        <position position="79"/>
    </location>
    <ligand>
        <name>Mg(2+)</name>
        <dbReference type="ChEBI" id="CHEBI:18420"/>
        <label>2</label>
    </ligand>
</feature>
<comment type="miscellaneous">
    <text evidence="1">Reaction mechanism of ThiL seems to utilize a direct, inline transfer of the gamma-phosphate of ATP to TMP rather than a phosphorylated enzyme intermediate.</text>
</comment>
<feature type="binding site" evidence="1">
    <location>
        <position position="34"/>
    </location>
    <ligand>
        <name>Mg(2+)</name>
        <dbReference type="ChEBI" id="CHEBI:18420"/>
        <label>3</label>
    </ligand>
</feature>
<feature type="binding site" evidence="1">
    <location>
        <position position="50"/>
    </location>
    <ligand>
        <name>Mg(2+)</name>
        <dbReference type="ChEBI" id="CHEBI:18420"/>
        <label>1</label>
    </ligand>
</feature>
<evidence type="ECO:0000256" key="1">
    <source>
        <dbReference type="HAMAP-Rule" id="MF_02128"/>
    </source>
</evidence>
<feature type="domain" description="PurM-like C-terminal" evidence="4">
    <location>
        <begin position="156"/>
        <end position="279"/>
    </location>
</feature>
<dbReference type="EC" id="2.7.4.16" evidence="1"/>
<dbReference type="SUPFAM" id="SSF55326">
    <property type="entry name" value="PurM N-terminal domain-like"/>
    <property type="match status" value="1"/>
</dbReference>
<comment type="pathway">
    <text evidence="1">Cofactor biosynthesis; thiamine diphosphate biosynthesis; thiamine diphosphate from thiamine phosphate: step 1/1.</text>
</comment>
<dbReference type="GO" id="GO:0009030">
    <property type="term" value="F:thiamine-phosphate kinase activity"/>
    <property type="evidence" value="ECO:0007669"/>
    <property type="project" value="UniProtKB-UniRule"/>
</dbReference>
<gene>
    <name evidence="1 5" type="primary">thiL</name>
    <name evidence="5" type="ORF">GCM10012280_47370</name>
</gene>
<dbReference type="RefSeq" id="WP_189133826.1">
    <property type="nucleotide sequence ID" value="NZ_BMMS01000021.1"/>
</dbReference>
<evidence type="ECO:0000313" key="6">
    <source>
        <dbReference type="Proteomes" id="UP000641932"/>
    </source>
</evidence>
<feature type="binding site" evidence="1">
    <location>
        <position position="79"/>
    </location>
    <ligand>
        <name>Mg(2+)</name>
        <dbReference type="ChEBI" id="CHEBI:18420"/>
        <label>4</label>
    </ligand>
</feature>
<dbReference type="Gene3D" id="3.90.650.10">
    <property type="entry name" value="PurM-like C-terminal domain"/>
    <property type="match status" value="1"/>
</dbReference>
<dbReference type="NCBIfam" id="NF004351">
    <property type="entry name" value="PRK05731.1-4"/>
    <property type="match status" value="1"/>
</dbReference>
<feature type="binding site" evidence="1">
    <location>
        <position position="127"/>
    </location>
    <ligand>
        <name>Mg(2+)</name>
        <dbReference type="ChEBI" id="CHEBI:18420"/>
        <label>1</label>
    </ligand>
</feature>
<dbReference type="InterPro" id="IPR006283">
    <property type="entry name" value="ThiL-like"/>
</dbReference>
<evidence type="ECO:0000259" key="4">
    <source>
        <dbReference type="Pfam" id="PF02769"/>
    </source>
</evidence>
<protein>
    <recommendedName>
        <fullName evidence="1">Thiamine-monophosphate kinase</fullName>
        <shortName evidence="1">TMP kinase</shortName>
        <shortName evidence="1">Thiamine-phosphate kinase</shortName>
        <ecNumber evidence="1">2.7.4.16</ecNumber>
    </recommendedName>
</protein>
<comment type="caution">
    <text evidence="1">Lacks conserved residue(s) required for the propagation of feature annotation.</text>
</comment>
<feature type="binding site" evidence="1">
    <location>
        <position position="217"/>
    </location>
    <ligand>
        <name>Mg(2+)</name>
        <dbReference type="ChEBI" id="CHEBI:18420"/>
        <label>5</label>
    </ligand>
</feature>
<dbReference type="GO" id="GO:0009229">
    <property type="term" value="P:thiamine diphosphate biosynthetic process"/>
    <property type="evidence" value="ECO:0007669"/>
    <property type="project" value="UniProtKB-UniRule"/>
</dbReference>
<keyword evidence="1 5" id="KW-0418">Kinase</keyword>
<dbReference type="Gene3D" id="3.30.1330.10">
    <property type="entry name" value="PurM-like, N-terminal domain"/>
    <property type="match status" value="1"/>
</dbReference>
<sequence length="319" mass="33077">MKGTVGELGEFGLIRELTARLPSTPAVELGPGDDAAVVAAPDQRVVATTDILLEGRHFRRDWSTAYDVGRKAAAQNLADVAAMGAVPTALLLGLVVPADLPATWPVELMDGIRDECHVAGAAVVGGDVVRGDVITVAITALGDLRGKDAVTRSGAKPGDVVAVTGWLGWSAAGHAVLSRGFRSPRAFVEAHRRPEPPYHAGPAAAELGATSMTDVSDGLVADLGHIAEASEVRIDLKAADFDVPAQMSDIGQAVGVDPLQWVLSGGEDHAIVATFPPEVKLPARWRVIGEVGRAGGKPQVTVDGAPWDTAGGWDHFGEQ</sequence>
<dbReference type="Proteomes" id="UP000641932">
    <property type="component" value="Unassembled WGS sequence"/>
</dbReference>
<feature type="binding site" evidence="1">
    <location>
        <position position="267"/>
    </location>
    <ligand>
        <name>substrate</name>
    </ligand>
</feature>
<feature type="binding site" evidence="1">
    <location>
        <position position="50"/>
    </location>
    <ligand>
        <name>Mg(2+)</name>
        <dbReference type="ChEBI" id="CHEBI:18420"/>
        <label>2</label>
    </ligand>
</feature>
<feature type="binding site" evidence="1">
    <location>
        <position position="214"/>
    </location>
    <ligand>
        <name>Mg(2+)</name>
        <dbReference type="ChEBI" id="CHEBI:18420"/>
        <label>3</label>
    </ligand>
</feature>
<comment type="similarity">
    <text evidence="1">Belongs to the thiamine-monophosphate kinase family.</text>
</comment>
<feature type="binding site" evidence="1">
    <location>
        <begin position="126"/>
        <end position="127"/>
    </location>
    <ligand>
        <name>ATP</name>
        <dbReference type="ChEBI" id="CHEBI:30616"/>
    </ligand>
</feature>
<feature type="domain" description="PurM-like N-terminal" evidence="3">
    <location>
        <begin position="32"/>
        <end position="142"/>
    </location>
</feature>
<reference evidence="5" key="1">
    <citation type="journal article" date="2014" name="Int. J. Syst. Evol. Microbiol.">
        <title>Complete genome sequence of Corynebacterium casei LMG S-19264T (=DSM 44701T), isolated from a smear-ripened cheese.</title>
        <authorList>
            <consortium name="US DOE Joint Genome Institute (JGI-PGF)"/>
            <person name="Walter F."/>
            <person name="Albersmeier A."/>
            <person name="Kalinowski J."/>
            <person name="Ruckert C."/>
        </authorList>
    </citation>
    <scope>NUCLEOTIDE SEQUENCE</scope>
    <source>
        <strain evidence="5">CGMCC 4.7201</strain>
    </source>
</reference>
<dbReference type="InterPro" id="IPR016188">
    <property type="entry name" value="PurM-like_N"/>
</dbReference>
<feature type="binding site" evidence="1">
    <location>
        <position position="79"/>
    </location>
    <ligand>
        <name>Mg(2+)</name>
        <dbReference type="ChEBI" id="CHEBI:18420"/>
        <label>3</label>
    </ligand>
</feature>
<dbReference type="SUPFAM" id="SSF56042">
    <property type="entry name" value="PurM C-terminal domain-like"/>
    <property type="match status" value="1"/>
</dbReference>
<comment type="function">
    <text evidence="1">Catalyzes the ATP-dependent phosphorylation of thiamine-monophosphate (TMP) to form thiamine-pyrophosphate (TPP), the active form of vitamin B1.</text>
</comment>
<feature type="binding site" evidence="1">
    <location>
        <position position="34"/>
    </location>
    <ligand>
        <name>Mg(2+)</name>
        <dbReference type="ChEBI" id="CHEBI:18420"/>
        <label>4</label>
    </ligand>
</feature>
<keyword evidence="1" id="KW-0808">Transferase</keyword>
<name>A0A917ZVE3_9ACTN</name>
<feature type="binding site" evidence="1">
    <location>
        <position position="313"/>
    </location>
    <ligand>
        <name>substrate</name>
    </ligand>
</feature>
<reference evidence="5" key="2">
    <citation type="submission" date="2020-09" db="EMBL/GenBank/DDBJ databases">
        <authorList>
            <person name="Sun Q."/>
            <person name="Zhou Y."/>
        </authorList>
    </citation>
    <scope>NUCLEOTIDE SEQUENCE</scope>
    <source>
        <strain evidence="5">CGMCC 4.7201</strain>
    </source>
</reference>
<dbReference type="InterPro" id="IPR036921">
    <property type="entry name" value="PurM-like_N_sf"/>
</dbReference>
<dbReference type="CDD" id="cd02194">
    <property type="entry name" value="ThiL"/>
    <property type="match status" value="1"/>
</dbReference>
<comment type="catalytic activity">
    <reaction evidence="1">
        <text>thiamine phosphate + ATP = thiamine diphosphate + ADP</text>
        <dbReference type="Rhea" id="RHEA:15913"/>
        <dbReference type="ChEBI" id="CHEBI:30616"/>
        <dbReference type="ChEBI" id="CHEBI:37575"/>
        <dbReference type="ChEBI" id="CHEBI:58937"/>
        <dbReference type="ChEBI" id="CHEBI:456216"/>
        <dbReference type="EC" id="2.7.4.16"/>
    </reaction>
</comment>
<keyword evidence="1" id="KW-0479">Metal-binding</keyword>
<comment type="caution">
    <text evidence="5">The sequence shown here is derived from an EMBL/GenBank/DDBJ whole genome shotgun (WGS) entry which is preliminary data.</text>
</comment>
<dbReference type="AlphaFoldDB" id="A0A917ZVE3"/>
<feature type="binding site" evidence="1">
    <location>
        <position position="49"/>
    </location>
    <ligand>
        <name>Mg(2+)</name>
        <dbReference type="ChEBI" id="CHEBI:18420"/>
        <label>1</label>
    </ligand>
</feature>
<dbReference type="PIRSF" id="PIRSF005303">
    <property type="entry name" value="Thiam_monoph_kin"/>
    <property type="match status" value="1"/>
</dbReference>
<evidence type="ECO:0000259" key="3">
    <source>
        <dbReference type="Pfam" id="PF00586"/>
    </source>
</evidence>
<feature type="binding site" evidence="1">
    <location>
        <position position="216"/>
    </location>
    <ligand>
        <name>ATP</name>
        <dbReference type="ChEBI" id="CHEBI:30616"/>
    </ligand>
</feature>
<dbReference type="GO" id="GO:0005524">
    <property type="term" value="F:ATP binding"/>
    <property type="evidence" value="ECO:0007669"/>
    <property type="project" value="UniProtKB-UniRule"/>
</dbReference>
<feature type="binding site" evidence="1">
    <location>
        <position position="48"/>
    </location>
    <ligand>
        <name>Mg(2+)</name>
        <dbReference type="ChEBI" id="CHEBI:18420"/>
        <label>4</label>
    </ligand>
</feature>
<evidence type="ECO:0000313" key="5">
    <source>
        <dbReference type="EMBL" id="GGO93866.1"/>
    </source>
</evidence>
<dbReference type="Pfam" id="PF02769">
    <property type="entry name" value="AIRS_C"/>
    <property type="match status" value="1"/>
</dbReference>
<keyword evidence="1" id="KW-0460">Magnesium</keyword>
<organism evidence="5 6">
    <name type="scientific">Wenjunlia tyrosinilytica</name>
    <dbReference type="NCBI Taxonomy" id="1544741"/>
    <lineage>
        <taxon>Bacteria</taxon>
        <taxon>Bacillati</taxon>
        <taxon>Actinomycetota</taxon>
        <taxon>Actinomycetes</taxon>
        <taxon>Kitasatosporales</taxon>
        <taxon>Streptomycetaceae</taxon>
        <taxon>Wenjunlia</taxon>
    </lineage>
</organism>
<keyword evidence="1" id="KW-0784">Thiamine biosynthesis</keyword>
<proteinExistence type="inferred from homology"/>
<dbReference type="InterPro" id="IPR036676">
    <property type="entry name" value="PurM-like_C_sf"/>
</dbReference>
<evidence type="ECO:0000256" key="2">
    <source>
        <dbReference type="SAM" id="MobiDB-lite"/>
    </source>
</evidence>
<dbReference type="GO" id="GO:0009228">
    <property type="term" value="P:thiamine biosynthetic process"/>
    <property type="evidence" value="ECO:0007669"/>
    <property type="project" value="UniProtKB-KW"/>
</dbReference>
<dbReference type="PANTHER" id="PTHR30270:SF0">
    <property type="entry name" value="THIAMINE-MONOPHOSPHATE KINASE"/>
    <property type="match status" value="1"/>
</dbReference>
<dbReference type="HAMAP" id="MF_02128">
    <property type="entry name" value="TMP_kinase"/>
    <property type="match status" value="1"/>
</dbReference>
<dbReference type="EMBL" id="BMMS01000021">
    <property type="protein sequence ID" value="GGO93866.1"/>
    <property type="molecule type" value="Genomic_DNA"/>
</dbReference>
<feature type="binding site" evidence="1">
    <location>
        <position position="152"/>
    </location>
    <ligand>
        <name>ATP</name>
        <dbReference type="ChEBI" id="CHEBI:30616"/>
    </ligand>
</feature>
<dbReference type="InterPro" id="IPR010918">
    <property type="entry name" value="PurM-like_C_dom"/>
</dbReference>